<dbReference type="SUPFAM" id="SSF53649">
    <property type="entry name" value="Alkaline phosphatase-like"/>
    <property type="match status" value="1"/>
</dbReference>
<dbReference type="InterPro" id="IPR000917">
    <property type="entry name" value="Sulfatase_N"/>
</dbReference>
<keyword evidence="4" id="KW-1185">Reference proteome</keyword>
<dbReference type="PANTHER" id="PTHR43108:SF8">
    <property type="entry name" value="SD21168P"/>
    <property type="match status" value="1"/>
</dbReference>
<feature type="domain" description="Sulfatase N-terminal" evidence="2">
    <location>
        <begin position="36"/>
        <end position="366"/>
    </location>
</feature>
<gene>
    <name evidence="3" type="ORF">U1T56_02005</name>
</gene>
<comment type="caution">
    <text evidence="3">The sequence shown here is derived from an EMBL/GenBank/DDBJ whole genome shotgun (WGS) entry which is preliminary data.</text>
</comment>
<dbReference type="Gene3D" id="3.40.720.10">
    <property type="entry name" value="Alkaline Phosphatase, subunit A"/>
    <property type="match status" value="1"/>
</dbReference>
<accession>A0ABU8XLH6</accession>
<dbReference type="Pfam" id="PF00884">
    <property type="entry name" value="Sulfatase"/>
    <property type="match status" value="1"/>
</dbReference>
<dbReference type="PIRSF" id="PIRSF036666">
    <property type="entry name" value="G6S"/>
    <property type="match status" value="1"/>
</dbReference>
<feature type="chain" id="PRO_5047456976" evidence="1">
    <location>
        <begin position="27"/>
        <end position="488"/>
    </location>
</feature>
<dbReference type="RefSeq" id="WP_418157749.1">
    <property type="nucleotide sequence ID" value="NZ_JBBLZC010000001.1"/>
</dbReference>
<reference evidence="3 4" key="1">
    <citation type="submission" date="2024-01" db="EMBL/GenBank/DDBJ databases">
        <title>Multi-omics insights into the function and evolution of sodium benzoate biodegradation pathways in Benzoatithermus flavus gen. nov., sp. nov. from hot spring.</title>
        <authorList>
            <person name="Hu C.-J."/>
            <person name="Li W.-J."/>
        </authorList>
    </citation>
    <scope>NUCLEOTIDE SEQUENCE [LARGE SCALE GENOMIC DNA]</scope>
    <source>
        <strain evidence="3 4">SYSU G07066</strain>
    </source>
</reference>
<dbReference type="InterPro" id="IPR012251">
    <property type="entry name" value="GlcNAc_6-SO4ase"/>
</dbReference>
<evidence type="ECO:0000313" key="3">
    <source>
        <dbReference type="EMBL" id="MEK0081909.1"/>
    </source>
</evidence>
<organism evidence="3 4">
    <name type="scientific">Benzoatithermus flavus</name>
    <dbReference type="NCBI Taxonomy" id="3108223"/>
    <lineage>
        <taxon>Bacteria</taxon>
        <taxon>Pseudomonadati</taxon>
        <taxon>Pseudomonadota</taxon>
        <taxon>Alphaproteobacteria</taxon>
        <taxon>Geminicoccales</taxon>
        <taxon>Geminicoccaceae</taxon>
        <taxon>Benzoatithermus</taxon>
    </lineage>
</organism>
<dbReference type="PANTHER" id="PTHR43108">
    <property type="entry name" value="N-ACETYLGLUCOSAMINE-6-SULFATASE FAMILY MEMBER"/>
    <property type="match status" value="1"/>
</dbReference>
<sequence length="488" mass="54570">MLHPGRPIPLTLLWLLAAIAPAAATATEPAASFFRPNIVLILSDDEDLASHAYMPKTRALVEEQGVSFGNFFVSYSFCCPSRATILRGQYPHNHRIEGNEWPTGGFEKFRALGHESSTIATWLHAAGYRTALLGKYLNGYLPERHEPAPGWDEWFVTGGTFSNYNYTINHNGELIRHGNAPEDYLTDVLGTEAVGIIERAAAHEQPLFMIVAPYNPHSPATPAPRHEGLFADVAMPKPPSFDEPDVGDKPAAIRKTPRLAEWQKKAIEEHYRDRLRSLQSVDDTVERIVKALEATGQIGRTYLVYSSDNGFHMGQHRLFVGKTTAYEEDIRAPLIVRGPGVPAGEKRDQLVLNNDLAPTFAAMAGVEPPGFVDGRSFLPLLHDGKLPWRRSFLIERREMETHEITGPAIFDAIRTADSILIRYGTGETEYYDLNRDPFELVNRIDQVDPALLNSLTRRLAELTSCASYNCQELEDQRIEPMWSPSAQK</sequence>
<keyword evidence="1" id="KW-0732">Signal</keyword>
<dbReference type="CDD" id="cd16147">
    <property type="entry name" value="G6S"/>
    <property type="match status" value="1"/>
</dbReference>
<dbReference type="Proteomes" id="UP001375743">
    <property type="component" value="Unassembled WGS sequence"/>
</dbReference>
<evidence type="ECO:0000259" key="2">
    <source>
        <dbReference type="Pfam" id="PF00884"/>
    </source>
</evidence>
<feature type="signal peptide" evidence="1">
    <location>
        <begin position="1"/>
        <end position="26"/>
    </location>
</feature>
<dbReference type="InterPro" id="IPR017850">
    <property type="entry name" value="Alkaline_phosphatase_core_sf"/>
</dbReference>
<dbReference type="EMBL" id="JBBLZC010000001">
    <property type="protein sequence ID" value="MEK0081909.1"/>
    <property type="molecule type" value="Genomic_DNA"/>
</dbReference>
<protein>
    <submittedName>
        <fullName evidence="3">Sulfatase</fullName>
    </submittedName>
</protein>
<evidence type="ECO:0000256" key="1">
    <source>
        <dbReference type="SAM" id="SignalP"/>
    </source>
</evidence>
<name>A0ABU8XLH6_9PROT</name>
<proteinExistence type="predicted"/>
<evidence type="ECO:0000313" key="4">
    <source>
        <dbReference type="Proteomes" id="UP001375743"/>
    </source>
</evidence>